<reference evidence="1 2" key="1">
    <citation type="submission" date="2015-01" db="EMBL/GenBank/DDBJ databases">
        <title>Evolution of Trichinella species and genotypes.</title>
        <authorList>
            <person name="Korhonen P.K."/>
            <person name="Edoardo P."/>
            <person name="Giuseppe L.R."/>
            <person name="Gasser R.B."/>
        </authorList>
    </citation>
    <scope>NUCLEOTIDE SEQUENCE [LARGE SCALE GENOMIC DNA]</scope>
    <source>
        <strain evidence="1">ISS1029</strain>
    </source>
</reference>
<organism evidence="1 2">
    <name type="scientific">Trichinella zimbabwensis</name>
    <dbReference type="NCBI Taxonomy" id="268475"/>
    <lineage>
        <taxon>Eukaryota</taxon>
        <taxon>Metazoa</taxon>
        <taxon>Ecdysozoa</taxon>
        <taxon>Nematoda</taxon>
        <taxon>Enoplea</taxon>
        <taxon>Dorylaimia</taxon>
        <taxon>Trichinellida</taxon>
        <taxon>Trichinellidae</taxon>
        <taxon>Trichinella</taxon>
    </lineage>
</organism>
<accession>A0A0V1I6B5</accession>
<dbReference type="EMBL" id="JYDP01000005">
    <property type="protein sequence ID" value="KRZ17922.1"/>
    <property type="molecule type" value="Genomic_DNA"/>
</dbReference>
<evidence type="ECO:0000313" key="2">
    <source>
        <dbReference type="Proteomes" id="UP000055024"/>
    </source>
</evidence>
<dbReference type="AlphaFoldDB" id="A0A0V1I6B5"/>
<name>A0A0V1I6B5_9BILA</name>
<sequence length="89" mass="9935">MSVDSMTVALFHRQEQNREVGFDRSRVLLLACSGTPGVKMQAESAPHRCRTVEVSSAQSTRDRPVIHRRSGCQCQCQSRSDIDSILKMA</sequence>
<keyword evidence="2" id="KW-1185">Reference proteome</keyword>
<gene>
    <name evidence="1" type="ORF">T11_2529</name>
</gene>
<comment type="caution">
    <text evidence="1">The sequence shown here is derived from an EMBL/GenBank/DDBJ whole genome shotgun (WGS) entry which is preliminary data.</text>
</comment>
<protein>
    <submittedName>
        <fullName evidence="1">Uncharacterized protein</fullName>
    </submittedName>
</protein>
<evidence type="ECO:0000313" key="1">
    <source>
        <dbReference type="EMBL" id="KRZ17922.1"/>
    </source>
</evidence>
<dbReference type="Proteomes" id="UP000055024">
    <property type="component" value="Unassembled WGS sequence"/>
</dbReference>
<proteinExistence type="predicted"/>